<comment type="caution">
    <text evidence="1">The sequence shown here is derived from an EMBL/GenBank/DDBJ whole genome shotgun (WGS) entry which is preliminary data.</text>
</comment>
<evidence type="ECO:0000313" key="2">
    <source>
        <dbReference type="Proteomes" id="UP001255856"/>
    </source>
</evidence>
<reference evidence="1" key="1">
    <citation type="submission" date="2021-01" db="EMBL/GenBank/DDBJ databases">
        <authorList>
            <person name="Eckstrom K.M.E."/>
        </authorList>
    </citation>
    <scope>NUCLEOTIDE SEQUENCE</scope>
    <source>
        <strain evidence="1">UVCC 0001</strain>
    </source>
</reference>
<organism evidence="1 2">
    <name type="scientific">Prototheca wickerhamii</name>
    <dbReference type="NCBI Taxonomy" id="3111"/>
    <lineage>
        <taxon>Eukaryota</taxon>
        <taxon>Viridiplantae</taxon>
        <taxon>Chlorophyta</taxon>
        <taxon>core chlorophytes</taxon>
        <taxon>Trebouxiophyceae</taxon>
        <taxon>Chlorellales</taxon>
        <taxon>Chlorellaceae</taxon>
        <taxon>Prototheca</taxon>
    </lineage>
</organism>
<gene>
    <name evidence="1" type="ORF">QBZ16_001744</name>
</gene>
<evidence type="ECO:0000313" key="1">
    <source>
        <dbReference type="EMBL" id="KAK2075636.1"/>
    </source>
</evidence>
<dbReference type="EMBL" id="JASFZW010000014">
    <property type="protein sequence ID" value="KAK2075636.1"/>
    <property type="molecule type" value="Genomic_DNA"/>
</dbReference>
<dbReference type="PANTHER" id="PTHR46817">
    <property type="entry name" value="PHOSPHOINOSITIDE PHOSPHATASE SAC9-RELATED"/>
    <property type="match status" value="1"/>
</dbReference>
<keyword evidence="2" id="KW-1185">Reference proteome</keyword>
<dbReference type="PANTHER" id="PTHR46817:SF1">
    <property type="entry name" value="SAC DOMAIN-CONTAINING PROTEIN"/>
    <property type="match status" value="1"/>
</dbReference>
<proteinExistence type="predicted"/>
<name>A0AAD9ID21_PROWI</name>
<sequence>MVWDPFAPLEGRTPSVVVARNRQYNQARLILTTPACSRTEVMVINEMSGRLERAGDYATEDEALTALHAQGFAAEHRASALLGFVATGCLAGALLASKTREKGVLPGGHAVHVVVDANWLLLPLGPLATAAAAAGVPQGALPTELLPSEEMDFWRSIQAVTLDNAHYYCWTADLTRPFPSFHPAQDPEP</sequence>
<protein>
    <submittedName>
        <fullName evidence="1">Uncharacterized protein</fullName>
    </submittedName>
</protein>
<accession>A0AAD9ID21</accession>
<dbReference type="Proteomes" id="UP001255856">
    <property type="component" value="Unassembled WGS sequence"/>
</dbReference>
<dbReference type="AlphaFoldDB" id="A0AAD9ID21"/>